<evidence type="ECO:0000313" key="2">
    <source>
        <dbReference type="WBParaSite" id="Hba_11023"/>
    </source>
</evidence>
<keyword evidence="1" id="KW-1185">Reference proteome</keyword>
<reference evidence="2" key="1">
    <citation type="submission" date="2016-11" db="UniProtKB">
        <authorList>
            <consortium name="WormBaseParasite"/>
        </authorList>
    </citation>
    <scope>IDENTIFICATION</scope>
</reference>
<organism evidence="1 2">
    <name type="scientific">Heterorhabditis bacteriophora</name>
    <name type="common">Entomopathogenic nematode worm</name>
    <dbReference type="NCBI Taxonomy" id="37862"/>
    <lineage>
        <taxon>Eukaryota</taxon>
        <taxon>Metazoa</taxon>
        <taxon>Ecdysozoa</taxon>
        <taxon>Nematoda</taxon>
        <taxon>Chromadorea</taxon>
        <taxon>Rhabditida</taxon>
        <taxon>Rhabditina</taxon>
        <taxon>Rhabditomorpha</taxon>
        <taxon>Strongyloidea</taxon>
        <taxon>Heterorhabditidae</taxon>
        <taxon>Heterorhabditis</taxon>
    </lineage>
</organism>
<accession>A0A1I7X0Q6</accession>
<dbReference type="AlphaFoldDB" id="A0A1I7X0Q6"/>
<name>A0A1I7X0Q6_HETBA</name>
<proteinExistence type="predicted"/>
<dbReference type="Proteomes" id="UP000095283">
    <property type="component" value="Unplaced"/>
</dbReference>
<evidence type="ECO:0000313" key="1">
    <source>
        <dbReference type="Proteomes" id="UP000095283"/>
    </source>
</evidence>
<dbReference type="WBParaSite" id="Hba_11023">
    <property type="protein sequence ID" value="Hba_11023"/>
    <property type="gene ID" value="Hba_11023"/>
</dbReference>
<protein>
    <submittedName>
        <fullName evidence="2">Uncharacterized protein</fullName>
    </submittedName>
</protein>
<sequence>MSNLKTRASDKPKQNHRKSAYNYFTIQMCTSLKTVRRR</sequence>